<dbReference type="Proteomes" id="UP000236884">
    <property type="component" value="Chromosome"/>
</dbReference>
<keyword evidence="5" id="KW-1185">Reference proteome</keyword>
<dbReference type="RefSeq" id="WP_096355496.1">
    <property type="nucleotide sequence ID" value="NZ_AP014946.1"/>
</dbReference>
<dbReference type="AlphaFoldDB" id="A0A0S3PV42"/>
<proteinExistence type="predicted"/>
<dbReference type="Pfam" id="PF00188">
    <property type="entry name" value="CAP"/>
    <property type="match status" value="1"/>
</dbReference>
<dbReference type="Gene3D" id="3.40.33.10">
    <property type="entry name" value="CAP"/>
    <property type="match status" value="1"/>
</dbReference>
<dbReference type="InterPro" id="IPR035940">
    <property type="entry name" value="CAP_sf"/>
</dbReference>
<sequence length="193" mass="20726">MIFLASCGFMAALVGGCPAADNAPPSEPKFYASVAKGGKVDPLTAQSMISGYRRNNGLNPIETDAGLMKIAEEHARNMAARGAVEHNLSGKKNFNERVRASGFDAKFAVENVGGGYHTLAEAFSGWRDSPSHRENMLRKGVTHMGIAAVHTPNSKYKVFWCLVLAAKDDQPKRQGPPPVAAKPKIGETTMTIR</sequence>
<evidence type="ECO:0000313" key="4">
    <source>
        <dbReference type="EMBL" id="BAT59817.1"/>
    </source>
</evidence>
<accession>A0A0S3PV42</accession>
<gene>
    <name evidence="4" type="ORF">GJW-30_1_02351</name>
</gene>
<evidence type="ECO:0000259" key="3">
    <source>
        <dbReference type="Pfam" id="PF00188"/>
    </source>
</evidence>
<dbReference type="OrthoDB" id="7852865at2"/>
<dbReference type="PANTHER" id="PTHR31157:SF1">
    <property type="entry name" value="SCP DOMAIN-CONTAINING PROTEIN"/>
    <property type="match status" value="1"/>
</dbReference>
<dbReference type="SUPFAM" id="SSF55797">
    <property type="entry name" value="PR-1-like"/>
    <property type="match status" value="1"/>
</dbReference>
<dbReference type="KEGG" id="vgo:GJW-30_1_02351"/>
<evidence type="ECO:0000256" key="2">
    <source>
        <dbReference type="SAM" id="SignalP"/>
    </source>
</evidence>
<dbReference type="EMBL" id="AP014946">
    <property type="protein sequence ID" value="BAT59817.1"/>
    <property type="molecule type" value="Genomic_DNA"/>
</dbReference>
<evidence type="ECO:0000256" key="1">
    <source>
        <dbReference type="SAM" id="MobiDB-lite"/>
    </source>
</evidence>
<name>A0A0S3PV42_9BRAD</name>
<evidence type="ECO:0000313" key="5">
    <source>
        <dbReference type="Proteomes" id="UP000236884"/>
    </source>
</evidence>
<reference evidence="4 5" key="1">
    <citation type="submission" date="2015-08" db="EMBL/GenBank/DDBJ databases">
        <title>Investigation of the bacterial diversity of lava forest soil.</title>
        <authorList>
            <person name="Lee J.S."/>
        </authorList>
    </citation>
    <scope>NUCLEOTIDE SEQUENCE [LARGE SCALE GENOMIC DNA]</scope>
    <source>
        <strain evidence="4 5">GJW-30</strain>
    </source>
</reference>
<dbReference type="InterPro" id="IPR014044">
    <property type="entry name" value="CAP_dom"/>
</dbReference>
<protein>
    <submittedName>
        <fullName evidence="4">Cysteine-rich secretory protein family protein</fullName>
    </submittedName>
</protein>
<feature type="signal peptide" evidence="2">
    <location>
        <begin position="1"/>
        <end position="19"/>
    </location>
</feature>
<keyword evidence="2" id="KW-0732">Signal</keyword>
<feature type="chain" id="PRO_5006615729" evidence="2">
    <location>
        <begin position="20"/>
        <end position="193"/>
    </location>
</feature>
<organism evidence="4 5">
    <name type="scientific">Variibacter gotjawalensis</name>
    <dbReference type="NCBI Taxonomy" id="1333996"/>
    <lineage>
        <taxon>Bacteria</taxon>
        <taxon>Pseudomonadati</taxon>
        <taxon>Pseudomonadota</taxon>
        <taxon>Alphaproteobacteria</taxon>
        <taxon>Hyphomicrobiales</taxon>
        <taxon>Nitrobacteraceae</taxon>
        <taxon>Variibacter</taxon>
    </lineage>
</organism>
<feature type="domain" description="SCP" evidence="3">
    <location>
        <begin position="48"/>
        <end position="162"/>
    </location>
</feature>
<dbReference type="CDD" id="cd05379">
    <property type="entry name" value="CAP_bacterial"/>
    <property type="match status" value="1"/>
</dbReference>
<feature type="region of interest" description="Disordered" evidence="1">
    <location>
        <begin position="169"/>
        <end position="193"/>
    </location>
</feature>
<dbReference type="PANTHER" id="PTHR31157">
    <property type="entry name" value="SCP DOMAIN-CONTAINING PROTEIN"/>
    <property type="match status" value="1"/>
</dbReference>